<dbReference type="AlphaFoldDB" id="A0A0L0FRJ6"/>
<keyword evidence="4 7" id="KW-0418">Kinase</keyword>
<dbReference type="Pfam" id="PF00069">
    <property type="entry name" value="Pkinase"/>
    <property type="match status" value="1"/>
</dbReference>
<dbReference type="PANTHER" id="PTHR24346:SF82">
    <property type="entry name" value="KP78A-RELATED"/>
    <property type="match status" value="1"/>
</dbReference>
<dbReference type="InterPro" id="IPR011009">
    <property type="entry name" value="Kinase-like_dom_sf"/>
</dbReference>
<dbReference type="OrthoDB" id="125413at2759"/>
<evidence type="ECO:0000256" key="2">
    <source>
        <dbReference type="ARBA" id="ARBA00022679"/>
    </source>
</evidence>
<reference evidence="7 8" key="1">
    <citation type="submission" date="2011-02" db="EMBL/GenBank/DDBJ databases">
        <title>The Genome Sequence of Sphaeroforma arctica JP610.</title>
        <authorList>
            <consortium name="The Broad Institute Genome Sequencing Platform"/>
            <person name="Russ C."/>
            <person name="Cuomo C."/>
            <person name="Young S.K."/>
            <person name="Zeng Q."/>
            <person name="Gargeya S."/>
            <person name="Alvarado L."/>
            <person name="Berlin A."/>
            <person name="Chapman S.B."/>
            <person name="Chen Z."/>
            <person name="Freedman E."/>
            <person name="Gellesch M."/>
            <person name="Goldberg J."/>
            <person name="Griggs A."/>
            <person name="Gujja S."/>
            <person name="Heilman E."/>
            <person name="Heiman D."/>
            <person name="Howarth C."/>
            <person name="Mehta T."/>
            <person name="Neiman D."/>
            <person name="Pearson M."/>
            <person name="Roberts A."/>
            <person name="Saif S."/>
            <person name="Shea T."/>
            <person name="Shenoy N."/>
            <person name="Sisk P."/>
            <person name="Stolte C."/>
            <person name="Sykes S."/>
            <person name="White J."/>
            <person name="Yandava C."/>
            <person name="Burger G."/>
            <person name="Gray M.W."/>
            <person name="Holland P.W.H."/>
            <person name="King N."/>
            <person name="Lang F.B.F."/>
            <person name="Roger A.J."/>
            <person name="Ruiz-Trillo I."/>
            <person name="Haas B."/>
            <person name="Nusbaum C."/>
            <person name="Birren B."/>
        </authorList>
    </citation>
    <scope>NUCLEOTIDE SEQUENCE [LARGE SCALE GENOMIC DNA]</scope>
    <source>
        <strain evidence="7 8">JP610</strain>
    </source>
</reference>
<dbReference type="GO" id="GO:0005737">
    <property type="term" value="C:cytoplasm"/>
    <property type="evidence" value="ECO:0007669"/>
    <property type="project" value="TreeGrafter"/>
</dbReference>
<keyword evidence="1" id="KW-0723">Serine/threonine-protein kinase</keyword>
<evidence type="ECO:0000256" key="3">
    <source>
        <dbReference type="ARBA" id="ARBA00022741"/>
    </source>
</evidence>
<keyword evidence="8" id="KW-1185">Reference proteome</keyword>
<dbReference type="InterPro" id="IPR008271">
    <property type="entry name" value="Ser/Thr_kinase_AS"/>
</dbReference>
<dbReference type="STRING" id="667725.A0A0L0FRJ6"/>
<evidence type="ECO:0000256" key="5">
    <source>
        <dbReference type="ARBA" id="ARBA00022840"/>
    </source>
</evidence>
<dbReference type="PANTHER" id="PTHR24346">
    <property type="entry name" value="MAP/MICROTUBULE AFFINITY-REGULATING KINASE"/>
    <property type="match status" value="1"/>
</dbReference>
<dbReference type="RefSeq" id="XP_014153216.1">
    <property type="nucleotide sequence ID" value="XM_014297741.1"/>
</dbReference>
<dbReference type="PROSITE" id="PS50011">
    <property type="entry name" value="PROTEIN_KINASE_DOM"/>
    <property type="match status" value="1"/>
</dbReference>
<proteinExistence type="predicted"/>
<dbReference type="InterPro" id="IPR000719">
    <property type="entry name" value="Prot_kinase_dom"/>
</dbReference>
<dbReference type="GO" id="GO:0005524">
    <property type="term" value="F:ATP binding"/>
    <property type="evidence" value="ECO:0007669"/>
    <property type="project" value="UniProtKB-KW"/>
</dbReference>
<evidence type="ECO:0000259" key="6">
    <source>
        <dbReference type="PROSITE" id="PS50011"/>
    </source>
</evidence>
<sequence>MPAHQNLVALIRSSVSGPENMEVGSSASVSSALKDRSVVDEDAFDFEIFDVSEDLGFNDVHCLTLERSTSEEGDFTLVEEFCDGGSLSDLIIQGYLEYNEPLAVTIMQQLVCGVMHMHVHGVAHCDIKPENIVVSGHVAGEDSHICAKLCDFEHAVVVTDVLTQSSRRSSGRCSGTIPYCAPEMFSNQPTEYDHKALDVWSCGIVLYVMLSGLFPWCKAALEDDYCRLYLISGDTRDLDGWDQIPARFRPLLLGMLQVDPSKRLIIQEVERCLSELPGDVT</sequence>
<keyword evidence="5" id="KW-0067">ATP-binding</keyword>
<organism evidence="7 8">
    <name type="scientific">Sphaeroforma arctica JP610</name>
    <dbReference type="NCBI Taxonomy" id="667725"/>
    <lineage>
        <taxon>Eukaryota</taxon>
        <taxon>Ichthyosporea</taxon>
        <taxon>Ichthyophonida</taxon>
        <taxon>Sphaeroforma</taxon>
    </lineage>
</organism>
<dbReference type="GO" id="GO:0035556">
    <property type="term" value="P:intracellular signal transduction"/>
    <property type="evidence" value="ECO:0007669"/>
    <property type="project" value="TreeGrafter"/>
</dbReference>
<evidence type="ECO:0000256" key="1">
    <source>
        <dbReference type="ARBA" id="ARBA00022527"/>
    </source>
</evidence>
<dbReference type="Proteomes" id="UP000054560">
    <property type="component" value="Unassembled WGS sequence"/>
</dbReference>
<evidence type="ECO:0000256" key="4">
    <source>
        <dbReference type="ARBA" id="ARBA00022777"/>
    </source>
</evidence>
<dbReference type="EMBL" id="KQ242327">
    <property type="protein sequence ID" value="KNC79314.1"/>
    <property type="molecule type" value="Genomic_DNA"/>
</dbReference>
<dbReference type="GO" id="GO:0004674">
    <property type="term" value="F:protein serine/threonine kinase activity"/>
    <property type="evidence" value="ECO:0007669"/>
    <property type="project" value="UniProtKB-KW"/>
</dbReference>
<evidence type="ECO:0000313" key="7">
    <source>
        <dbReference type="EMBL" id="KNC79314.1"/>
    </source>
</evidence>
<name>A0A0L0FRJ6_9EUKA</name>
<dbReference type="SUPFAM" id="SSF56112">
    <property type="entry name" value="Protein kinase-like (PK-like)"/>
    <property type="match status" value="1"/>
</dbReference>
<dbReference type="GeneID" id="25908801"/>
<feature type="domain" description="Protein kinase" evidence="6">
    <location>
        <begin position="1"/>
        <end position="276"/>
    </location>
</feature>
<gene>
    <name evidence="7" type="ORF">SARC_08297</name>
</gene>
<dbReference type="eggNOG" id="KOG0590">
    <property type="taxonomic scope" value="Eukaryota"/>
</dbReference>
<keyword evidence="2" id="KW-0808">Transferase</keyword>
<protein>
    <submittedName>
        <fullName evidence="7">CAMK/CAMKL protein kinase</fullName>
    </submittedName>
</protein>
<accession>A0A0L0FRJ6</accession>
<dbReference type="Gene3D" id="1.10.510.10">
    <property type="entry name" value="Transferase(Phosphotransferase) domain 1"/>
    <property type="match status" value="1"/>
</dbReference>
<dbReference type="PROSITE" id="PS00108">
    <property type="entry name" value="PROTEIN_KINASE_ST"/>
    <property type="match status" value="1"/>
</dbReference>
<dbReference type="SMART" id="SM00220">
    <property type="entry name" value="S_TKc"/>
    <property type="match status" value="1"/>
</dbReference>
<keyword evidence="3" id="KW-0547">Nucleotide-binding</keyword>
<evidence type="ECO:0000313" key="8">
    <source>
        <dbReference type="Proteomes" id="UP000054560"/>
    </source>
</evidence>